<keyword evidence="2 4" id="KW-0863">Zinc-finger</keyword>
<organism evidence="7 8">
    <name type="scientific">Flemingia macrophylla</name>
    <dbReference type="NCBI Taxonomy" id="520843"/>
    <lineage>
        <taxon>Eukaryota</taxon>
        <taxon>Viridiplantae</taxon>
        <taxon>Streptophyta</taxon>
        <taxon>Embryophyta</taxon>
        <taxon>Tracheophyta</taxon>
        <taxon>Spermatophyta</taxon>
        <taxon>Magnoliopsida</taxon>
        <taxon>eudicotyledons</taxon>
        <taxon>Gunneridae</taxon>
        <taxon>Pentapetalae</taxon>
        <taxon>rosids</taxon>
        <taxon>fabids</taxon>
        <taxon>Fabales</taxon>
        <taxon>Fabaceae</taxon>
        <taxon>Papilionoideae</taxon>
        <taxon>50 kb inversion clade</taxon>
        <taxon>NPAAA clade</taxon>
        <taxon>indigoferoid/millettioid clade</taxon>
        <taxon>Phaseoleae</taxon>
        <taxon>Flemingia</taxon>
    </lineage>
</organism>
<evidence type="ECO:0000256" key="4">
    <source>
        <dbReference type="PROSITE-ProRule" id="PRU00175"/>
    </source>
</evidence>
<feature type="coiled-coil region" evidence="5">
    <location>
        <begin position="145"/>
        <end position="191"/>
    </location>
</feature>
<dbReference type="CDD" id="cd16649">
    <property type="entry name" value="mRING-HC-C3HC5_CGRF1-like"/>
    <property type="match status" value="1"/>
</dbReference>
<keyword evidence="5" id="KW-0175">Coiled coil</keyword>
<dbReference type="Pfam" id="PF13920">
    <property type="entry name" value="zf-C3HC4_3"/>
    <property type="match status" value="1"/>
</dbReference>
<evidence type="ECO:0000256" key="5">
    <source>
        <dbReference type="SAM" id="Coils"/>
    </source>
</evidence>
<keyword evidence="3" id="KW-0862">Zinc</keyword>
<dbReference type="PIRSF" id="PIRSF036836">
    <property type="entry name" value="RNase_bind_SBP1"/>
    <property type="match status" value="1"/>
</dbReference>
<dbReference type="PANTHER" id="PTHR42647:SF12">
    <property type="entry name" value="BOI-RELATED E3 UBIQUITIN-PROTEIN LIGASE 2-RELATED"/>
    <property type="match status" value="1"/>
</dbReference>
<protein>
    <recommendedName>
        <fullName evidence="6">RING-type domain-containing protein</fullName>
    </recommendedName>
</protein>
<dbReference type="EMBL" id="JBGMDY010000008">
    <property type="protein sequence ID" value="KAL2326120.1"/>
    <property type="molecule type" value="Genomic_DNA"/>
</dbReference>
<dbReference type="InterPro" id="IPR013083">
    <property type="entry name" value="Znf_RING/FYVE/PHD"/>
</dbReference>
<keyword evidence="1" id="KW-0479">Metal-binding</keyword>
<keyword evidence="8" id="KW-1185">Reference proteome</keyword>
<dbReference type="InterPro" id="IPR001841">
    <property type="entry name" value="Znf_RING"/>
</dbReference>
<accession>A0ABD1LT75</accession>
<gene>
    <name evidence="7" type="ORF">Fmac_025178</name>
</gene>
<dbReference type="AlphaFoldDB" id="A0ABD1LT75"/>
<comment type="caution">
    <text evidence="7">The sequence shown here is derived from an EMBL/GenBank/DDBJ whole genome shotgun (WGS) entry which is preliminary data.</text>
</comment>
<feature type="domain" description="RING-type" evidence="6">
    <location>
        <begin position="296"/>
        <end position="331"/>
    </location>
</feature>
<proteinExistence type="predicted"/>
<evidence type="ECO:0000256" key="1">
    <source>
        <dbReference type="ARBA" id="ARBA00022723"/>
    </source>
</evidence>
<evidence type="ECO:0000313" key="7">
    <source>
        <dbReference type="EMBL" id="KAL2326120.1"/>
    </source>
</evidence>
<evidence type="ECO:0000313" key="8">
    <source>
        <dbReference type="Proteomes" id="UP001603857"/>
    </source>
</evidence>
<evidence type="ECO:0000256" key="2">
    <source>
        <dbReference type="ARBA" id="ARBA00022771"/>
    </source>
</evidence>
<name>A0ABD1LT75_9FABA</name>
<evidence type="ECO:0000256" key="3">
    <source>
        <dbReference type="ARBA" id="ARBA00022833"/>
    </source>
</evidence>
<dbReference type="PANTHER" id="PTHR42647">
    <property type="entry name" value="SBP (S-RIBONUCLEASE BINDING PROTEIN) FAMILY PROTEIN"/>
    <property type="match status" value="1"/>
</dbReference>
<dbReference type="Gene3D" id="3.30.40.10">
    <property type="entry name" value="Zinc/RING finger domain, C3HC4 (zinc finger)"/>
    <property type="match status" value="1"/>
</dbReference>
<dbReference type="Proteomes" id="UP001603857">
    <property type="component" value="Unassembled WGS sequence"/>
</dbReference>
<reference evidence="7 8" key="1">
    <citation type="submission" date="2024-08" db="EMBL/GenBank/DDBJ databases">
        <title>Insights into the chromosomal genome structure of Flemingia macrophylla.</title>
        <authorList>
            <person name="Ding Y."/>
            <person name="Zhao Y."/>
            <person name="Bi W."/>
            <person name="Wu M."/>
            <person name="Zhao G."/>
            <person name="Gong Y."/>
            <person name="Li W."/>
            <person name="Zhang P."/>
        </authorList>
    </citation>
    <scope>NUCLEOTIDE SEQUENCE [LARGE SCALE GENOMIC DNA]</scope>
    <source>
        <strain evidence="7">DYQJB</strain>
        <tissue evidence="7">Leaf</tissue>
    </source>
</reference>
<evidence type="ECO:0000259" key="6">
    <source>
        <dbReference type="PROSITE" id="PS50089"/>
    </source>
</evidence>
<dbReference type="GO" id="GO:0008270">
    <property type="term" value="F:zinc ion binding"/>
    <property type="evidence" value="ECO:0007669"/>
    <property type="project" value="UniProtKB-KW"/>
</dbReference>
<dbReference type="PROSITE" id="PS50089">
    <property type="entry name" value="ZF_RING_2"/>
    <property type="match status" value="1"/>
</dbReference>
<sequence>MAVEARHLNLFPPQLIPSNRQMLTNPMDAAMLNAYAAQPGSNYSPLPLSAATTTTAASVAPPPLYCSLSTALKSDNSTLTRNDNVVPASRKRSRDAMHDDNTRAFRYPYKNAANFSFLGEDISLQIHRQQLHLDALISQHMEKVRVELEEKRKRHARRLMEAIEVEMAKKLKSKEEEILKIEKLNWALEEKVRSLCIENQIWRDLAQTNEATANALRTNLDQVLAQVGAPPPHAVAEEGYAESCCGSSNEGWRTVAAGAQDKEVEGTSGGRRIKESNNNINNSNSDGCGGGERRLCRNCGKEESCVLILPCRHLCVCTLCGSGLHACPVCRSFKNASVHVNLTS</sequence>